<reference evidence="20 21" key="1">
    <citation type="journal article" date="2014" name="PLoS ONE">
        <title>An emerging Mycoplasma associated with trichomoniasis, vaginal infection and disease.</title>
        <authorList>
            <consortium name="Vaginal Microbiome Consortium"/>
            <person name="Fettweis J.M."/>
            <person name="Serrano M.G."/>
            <person name="Huang B."/>
            <person name="Brooks J.P."/>
            <person name="Glascock A.L."/>
            <person name="Sheth N.U."/>
            <person name="Strauss J.F.III."/>
            <person name="Jefferson K.K."/>
            <person name="Buck G.A."/>
        </authorList>
    </citation>
    <scope>NUCLEOTIDE SEQUENCE [LARGE SCALE GENOMIC DNA]</scope>
    <source>
        <strain evidence="20 21">VCU_M1</strain>
    </source>
</reference>
<dbReference type="GO" id="GO:0009229">
    <property type="term" value="P:thiamine diphosphate biosynthetic process"/>
    <property type="evidence" value="ECO:0007669"/>
    <property type="project" value="UniProtKB-UniRule"/>
</dbReference>
<dbReference type="STRING" id="1318617.MGM1_5760"/>
<evidence type="ECO:0000256" key="8">
    <source>
        <dbReference type="ARBA" id="ARBA00022977"/>
    </source>
</evidence>
<evidence type="ECO:0000256" key="18">
    <source>
        <dbReference type="HAMAP-Rule" id="MF_00021"/>
    </source>
</evidence>
<evidence type="ECO:0000313" key="20">
    <source>
        <dbReference type="EMBL" id="AIV03934.1"/>
    </source>
</evidence>
<dbReference type="SMART" id="SM00981">
    <property type="entry name" value="THUMP"/>
    <property type="match status" value="1"/>
</dbReference>
<dbReference type="Gene3D" id="3.30.2130.30">
    <property type="match status" value="1"/>
</dbReference>
<evidence type="ECO:0000313" key="21">
    <source>
        <dbReference type="Proteomes" id="UP000030066"/>
    </source>
</evidence>
<proteinExistence type="inferred from homology"/>
<dbReference type="FunFam" id="3.40.50.620:FF:000053">
    <property type="entry name" value="Probable tRNA sulfurtransferase"/>
    <property type="match status" value="1"/>
</dbReference>
<dbReference type="PANTHER" id="PTHR43209">
    <property type="entry name" value="TRNA SULFURTRANSFERASE"/>
    <property type="match status" value="1"/>
</dbReference>
<dbReference type="Gene3D" id="3.40.50.620">
    <property type="entry name" value="HUPs"/>
    <property type="match status" value="1"/>
</dbReference>
<dbReference type="EC" id="2.8.1.4" evidence="13 18"/>
<dbReference type="GO" id="GO:0000049">
    <property type="term" value="F:tRNA binding"/>
    <property type="evidence" value="ECO:0007669"/>
    <property type="project" value="UniProtKB-UniRule"/>
</dbReference>
<accession>A0A097STM5</accession>
<keyword evidence="3 18" id="KW-0820">tRNA-binding</keyword>
<evidence type="ECO:0000256" key="12">
    <source>
        <dbReference type="ARBA" id="ARBA00061472"/>
    </source>
</evidence>
<dbReference type="InterPro" id="IPR004114">
    <property type="entry name" value="THUMP_dom"/>
</dbReference>
<dbReference type="GO" id="GO:0052837">
    <property type="term" value="P:thiazole biosynthetic process"/>
    <property type="evidence" value="ECO:0007669"/>
    <property type="project" value="TreeGrafter"/>
</dbReference>
<feature type="binding site" evidence="18">
    <location>
        <position position="265"/>
    </location>
    <ligand>
        <name>ATP</name>
        <dbReference type="ChEBI" id="CHEBI:30616"/>
    </ligand>
</feature>
<dbReference type="Proteomes" id="UP000030066">
    <property type="component" value="Chromosome"/>
</dbReference>
<comment type="pathway">
    <text evidence="18">Cofactor biosynthesis; thiamine diphosphate biosynthesis.</text>
</comment>
<dbReference type="EMBL" id="CP007711">
    <property type="protein sequence ID" value="AIV03934.1"/>
    <property type="molecule type" value="Genomic_DNA"/>
</dbReference>
<feature type="binding site" evidence="18">
    <location>
        <begin position="181"/>
        <end position="182"/>
    </location>
    <ligand>
        <name>ATP</name>
        <dbReference type="ChEBI" id="CHEBI:30616"/>
    </ligand>
</feature>
<dbReference type="NCBIfam" id="TIGR00342">
    <property type="entry name" value="tRNA uracil 4-sulfurtransferase ThiI"/>
    <property type="match status" value="1"/>
</dbReference>
<keyword evidence="21" id="KW-1185">Reference proteome</keyword>
<sequence length="390" mass="44606">MKKLIYLKYGELTLKGKNRVNFIDCLYRNTIKALSQYNLNIVKHFDCMTIYEINDKNIESIVTILKRIPGIFKIIIAYEINNNNLSNVGNFVVDLIKEKNFNSFKVETKRHDKSYPINSMDFSKQIGGIILKNIENKQVKMNNFDLLITIEIKEKSAICYFESINGFGGFPVGISGKTLVLISGGIDSPVAASLLMKKGMHIDFLTFITPPHTSDKALEKVKLLTKKITLNCLLDQSKLFVCNITHIQNELAHMKDSSYQITLMRRYFFRIAEYLMNKYKYDAIATGESLGQVASQTIQSMQTIESVLKPGTIVLRPLLSYDKLEIIKLSKEIDTYEISIQPYSDCCSLFVPKQPTTKPTIGKALELEKDLELVNDLYQRTLKKYIKIID</sequence>
<dbReference type="GO" id="GO:0005524">
    <property type="term" value="F:ATP binding"/>
    <property type="evidence" value="ECO:0007669"/>
    <property type="project" value="UniProtKB-UniRule"/>
</dbReference>
<dbReference type="KEGG" id="mgj:MGM1_5760"/>
<evidence type="ECO:0000256" key="7">
    <source>
        <dbReference type="ARBA" id="ARBA00022884"/>
    </source>
</evidence>
<feature type="binding site" evidence="18">
    <location>
        <begin position="206"/>
        <end position="207"/>
    </location>
    <ligand>
        <name>ATP</name>
        <dbReference type="ChEBI" id="CHEBI:30616"/>
    </ligand>
</feature>
<dbReference type="Pfam" id="PF22025">
    <property type="entry name" value="ThiI_fer"/>
    <property type="match status" value="1"/>
</dbReference>
<dbReference type="InterPro" id="IPR003720">
    <property type="entry name" value="tRNA_STrfase"/>
</dbReference>
<evidence type="ECO:0000256" key="13">
    <source>
        <dbReference type="ARBA" id="ARBA00066827"/>
    </source>
</evidence>
<comment type="catalytic activity">
    <reaction evidence="9 18">
        <text>[ThiI sulfur-carrier protein]-S-sulfanyl-L-cysteine + a uridine in tRNA + 2 reduced [2Fe-2S]-[ferredoxin] + ATP + H(+) = [ThiI sulfur-carrier protein]-L-cysteine + a 4-thiouridine in tRNA + 2 oxidized [2Fe-2S]-[ferredoxin] + AMP + diphosphate</text>
        <dbReference type="Rhea" id="RHEA:24176"/>
        <dbReference type="Rhea" id="RHEA-COMP:10000"/>
        <dbReference type="Rhea" id="RHEA-COMP:10001"/>
        <dbReference type="Rhea" id="RHEA-COMP:13337"/>
        <dbReference type="Rhea" id="RHEA-COMP:13338"/>
        <dbReference type="Rhea" id="RHEA-COMP:13339"/>
        <dbReference type="Rhea" id="RHEA-COMP:13340"/>
        <dbReference type="ChEBI" id="CHEBI:15378"/>
        <dbReference type="ChEBI" id="CHEBI:29950"/>
        <dbReference type="ChEBI" id="CHEBI:30616"/>
        <dbReference type="ChEBI" id="CHEBI:33019"/>
        <dbReference type="ChEBI" id="CHEBI:33737"/>
        <dbReference type="ChEBI" id="CHEBI:33738"/>
        <dbReference type="ChEBI" id="CHEBI:61963"/>
        <dbReference type="ChEBI" id="CHEBI:65315"/>
        <dbReference type="ChEBI" id="CHEBI:136798"/>
        <dbReference type="ChEBI" id="CHEBI:456215"/>
        <dbReference type="EC" id="2.8.1.4"/>
    </reaction>
</comment>
<keyword evidence="8 18" id="KW-0784">Thiamine biosynthesis</keyword>
<dbReference type="AlphaFoldDB" id="A0A097STM5"/>
<dbReference type="InterPro" id="IPR054173">
    <property type="entry name" value="ThiI_fer"/>
</dbReference>
<evidence type="ECO:0000256" key="2">
    <source>
        <dbReference type="ARBA" id="ARBA00022490"/>
    </source>
</evidence>
<comment type="similarity">
    <text evidence="12 18">Belongs to the ThiI family.</text>
</comment>
<dbReference type="SUPFAM" id="SSF52402">
    <property type="entry name" value="Adenine nucleotide alpha hydrolases-like"/>
    <property type="match status" value="1"/>
</dbReference>
<organism evidence="20 21">
    <name type="scientific">Candidatus Malacoplasma girerdii</name>
    <dbReference type="NCBI Taxonomy" id="1318617"/>
    <lineage>
        <taxon>Bacteria</taxon>
        <taxon>Bacillati</taxon>
        <taxon>Mycoplasmatota</taxon>
        <taxon>Mycoplasmoidales</taxon>
        <taxon>Mycoplasmoidaceae</taxon>
        <taxon>Malacoplasma</taxon>
    </lineage>
</organism>
<comment type="catalytic activity">
    <reaction evidence="10 18">
        <text>[ThiS sulfur-carrier protein]-C-terminal Gly-Gly-AMP + S-sulfanyl-L-cysteinyl-[cysteine desulfurase] + AH2 = [ThiS sulfur-carrier protein]-C-terminal-Gly-aminoethanethioate + L-cysteinyl-[cysteine desulfurase] + A + AMP + 2 H(+)</text>
        <dbReference type="Rhea" id="RHEA:43340"/>
        <dbReference type="Rhea" id="RHEA-COMP:12157"/>
        <dbReference type="Rhea" id="RHEA-COMP:12158"/>
        <dbReference type="Rhea" id="RHEA-COMP:12910"/>
        <dbReference type="Rhea" id="RHEA-COMP:19908"/>
        <dbReference type="ChEBI" id="CHEBI:13193"/>
        <dbReference type="ChEBI" id="CHEBI:15378"/>
        <dbReference type="ChEBI" id="CHEBI:17499"/>
        <dbReference type="ChEBI" id="CHEBI:29950"/>
        <dbReference type="ChEBI" id="CHEBI:61963"/>
        <dbReference type="ChEBI" id="CHEBI:90618"/>
        <dbReference type="ChEBI" id="CHEBI:232372"/>
        <dbReference type="ChEBI" id="CHEBI:456215"/>
    </reaction>
</comment>
<dbReference type="Pfam" id="PF02926">
    <property type="entry name" value="THUMP"/>
    <property type="match status" value="1"/>
</dbReference>
<dbReference type="InterPro" id="IPR049961">
    <property type="entry name" value="ThiI_N"/>
</dbReference>
<gene>
    <name evidence="18 20" type="primary">thiI</name>
    <name evidence="20" type="ORF">MGM1_5760</name>
</gene>
<keyword evidence="2 18" id="KW-0963">Cytoplasm</keyword>
<evidence type="ECO:0000256" key="14">
    <source>
        <dbReference type="ARBA" id="ARBA00071867"/>
    </source>
</evidence>
<dbReference type="SUPFAM" id="SSF143437">
    <property type="entry name" value="THUMP domain-like"/>
    <property type="match status" value="1"/>
</dbReference>
<evidence type="ECO:0000256" key="11">
    <source>
        <dbReference type="ARBA" id="ARBA00058382"/>
    </source>
</evidence>
<evidence type="ECO:0000256" key="10">
    <source>
        <dbReference type="ARBA" id="ARBA00052330"/>
    </source>
</evidence>
<keyword evidence="7 18" id="KW-0694">RNA-binding</keyword>
<evidence type="ECO:0000256" key="3">
    <source>
        <dbReference type="ARBA" id="ARBA00022555"/>
    </source>
</evidence>
<evidence type="ECO:0000256" key="5">
    <source>
        <dbReference type="ARBA" id="ARBA00022741"/>
    </source>
</evidence>
<dbReference type="GO" id="GO:0140741">
    <property type="term" value="F:tRNA-uracil-4 sulfurtransferase activity"/>
    <property type="evidence" value="ECO:0007669"/>
    <property type="project" value="UniProtKB-EC"/>
</dbReference>
<dbReference type="CDD" id="cd01712">
    <property type="entry name" value="PPase_ThiI"/>
    <property type="match status" value="1"/>
</dbReference>
<evidence type="ECO:0000256" key="1">
    <source>
        <dbReference type="ARBA" id="ARBA00004496"/>
    </source>
</evidence>
<dbReference type="InterPro" id="IPR020536">
    <property type="entry name" value="ThiI_AANH"/>
</dbReference>
<keyword evidence="5 18" id="KW-0547">Nucleotide-binding</keyword>
<dbReference type="eggNOG" id="COG0301">
    <property type="taxonomic scope" value="Bacteria"/>
</dbReference>
<evidence type="ECO:0000256" key="16">
    <source>
        <dbReference type="ARBA" id="ARBA00077849"/>
    </source>
</evidence>
<comment type="subcellular location">
    <subcellularLocation>
        <location evidence="1 18">Cytoplasm</location>
    </subcellularLocation>
</comment>
<dbReference type="InterPro" id="IPR049962">
    <property type="entry name" value="THUMP_ThiI"/>
</dbReference>
<name>A0A097STM5_9BACT</name>
<feature type="binding site" evidence="18">
    <location>
        <position position="296"/>
    </location>
    <ligand>
        <name>ATP</name>
        <dbReference type="ChEBI" id="CHEBI:30616"/>
    </ligand>
</feature>
<evidence type="ECO:0000256" key="9">
    <source>
        <dbReference type="ARBA" id="ARBA00050570"/>
    </source>
</evidence>
<dbReference type="UniPathway" id="UPA00060"/>
<evidence type="ECO:0000256" key="6">
    <source>
        <dbReference type="ARBA" id="ARBA00022840"/>
    </source>
</evidence>
<dbReference type="GO" id="GO:0002937">
    <property type="term" value="P:tRNA 4-thiouridine biosynthesis"/>
    <property type="evidence" value="ECO:0007669"/>
    <property type="project" value="TreeGrafter"/>
</dbReference>
<dbReference type="InterPro" id="IPR014729">
    <property type="entry name" value="Rossmann-like_a/b/a_fold"/>
</dbReference>
<dbReference type="CDD" id="cd11716">
    <property type="entry name" value="THUMP_ThiI"/>
    <property type="match status" value="1"/>
</dbReference>
<comment type="function">
    <text evidence="11 18">Catalyzes the ATP-dependent transfer of a sulfur to tRNA to produce 4-thiouridine in position 8 of tRNAs, which functions as a near-UV photosensor. Also catalyzes the transfer of sulfur to the sulfur carrier protein ThiS, forming ThiS-thiocarboxylate. This is a step in the synthesis of thiazole, in the thiamine biosynthesis pathway. The sulfur is donated as persulfide by IscS.</text>
</comment>
<evidence type="ECO:0000256" key="17">
    <source>
        <dbReference type="ARBA" id="ARBA00080570"/>
    </source>
</evidence>
<protein>
    <recommendedName>
        <fullName evidence="14 18">Probable tRNA sulfurtransferase</fullName>
        <ecNumber evidence="13 18">2.8.1.4</ecNumber>
    </recommendedName>
    <alternativeName>
        <fullName evidence="15 18">Sulfur carrier protein ThiS sulfurtransferase</fullName>
    </alternativeName>
    <alternativeName>
        <fullName evidence="16 18">Thiamine biosynthesis protein ThiI</fullName>
    </alternativeName>
    <alternativeName>
        <fullName evidence="17 18">tRNA 4-thiouridine synthase</fullName>
    </alternativeName>
</protein>
<dbReference type="GO" id="GO:0009228">
    <property type="term" value="P:thiamine biosynthetic process"/>
    <property type="evidence" value="ECO:0007669"/>
    <property type="project" value="UniProtKB-KW"/>
</dbReference>
<dbReference type="GO" id="GO:0005829">
    <property type="term" value="C:cytosol"/>
    <property type="evidence" value="ECO:0007669"/>
    <property type="project" value="TreeGrafter"/>
</dbReference>
<evidence type="ECO:0000256" key="4">
    <source>
        <dbReference type="ARBA" id="ARBA00022679"/>
    </source>
</evidence>
<evidence type="ECO:0000256" key="15">
    <source>
        <dbReference type="ARBA" id="ARBA00075337"/>
    </source>
</evidence>
<evidence type="ECO:0000259" key="19">
    <source>
        <dbReference type="PROSITE" id="PS51165"/>
    </source>
</evidence>
<keyword evidence="4 18" id="KW-0808">Transferase</keyword>
<dbReference type="InterPro" id="IPR050102">
    <property type="entry name" value="tRNA_sulfurtransferase_ThiI"/>
</dbReference>
<dbReference type="PROSITE" id="PS51165">
    <property type="entry name" value="THUMP"/>
    <property type="match status" value="1"/>
</dbReference>
<dbReference type="HOGENOM" id="CLU_037952_4_0_14"/>
<dbReference type="GO" id="GO:0004810">
    <property type="term" value="F:CCA tRNA nucleotidyltransferase activity"/>
    <property type="evidence" value="ECO:0007669"/>
    <property type="project" value="InterPro"/>
</dbReference>
<feature type="binding site" evidence="18">
    <location>
        <position position="287"/>
    </location>
    <ligand>
        <name>ATP</name>
        <dbReference type="ChEBI" id="CHEBI:30616"/>
    </ligand>
</feature>
<dbReference type="Pfam" id="PF02568">
    <property type="entry name" value="ThiI"/>
    <property type="match status" value="1"/>
</dbReference>
<dbReference type="HAMAP" id="MF_00021">
    <property type="entry name" value="ThiI"/>
    <property type="match status" value="1"/>
</dbReference>
<keyword evidence="6 18" id="KW-0067">ATP-binding</keyword>
<dbReference type="PANTHER" id="PTHR43209:SF1">
    <property type="entry name" value="TRNA SULFURTRANSFERASE"/>
    <property type="match status" value="1"/>
</dbReference>
<feature type="domain" description="THUMP" evidence="19">
    <location>
        <begin position="59"/>
        <end position="163"/>
    </location>
</feature>